<evidence type="ECO:0000256" key="1">
    <source>
        <dbReference type="SAM" id="Phobius"/>
    </source>
</evidence>
<feature type="domain" description="AB hydrolase-1" evidence="2">
    <location>
        <begin position="248"/>
        <end position="379"/>
    </location>
</feature>
<feature type="transmembrane region" description="Helical" evidence="1">
    <location>
        <begin position="43"/>
        <end position="64"/>
    </location>
</feature>
<accession>A0A6A6E5D4</accession>
<evidence type="ECO:0000259" key="2">
    <source>
        <dbReference type="Pfam" id="PF00561"/>
    </source>
</evidence>
<keyword evidence="1" id="KW-0812">Transmembrane</keyword>
<dbReference type="OrthoDB" id="6431331at2759"/>
<dbReference type="AlphaFoldDB" id="A0A6A6E5D4"/>
<feature type="transmembrane region" description="Helical" evidence="1">
    <location>
        <begin position="180"/>
        <end position="200"/>
    </location>
</feature>
<feature type="transmembrane region" description="Helical" evidence="1">
    <location>
        <begin position="12"/>
        <end position="37"/>
    </location>
</feature>
<gene>
    <name evidence="3" type="ORF">K469DRAFT_726555</name>
</gene>
<evidence type="ECO:0000313" key="4">
    <source>
        <dbReference type="Proteomes" id="UP000800200"/>
    </source>
</evidence>
<dbReference type="InterPro" id="IPR000073">
    <property type="entry name" value="AB_hydrolase_1"/>
</dbReference>
<keyword evidence="1" id="KW-1133">Transmembrane helix</keyword>
<dbReference type="Gene3D" id="3.40.50.1820">
    <property type="entry name" value="alpha/beta hydrolase"/>
    <property type="match status" value="1"/>
</dbReference>
<evidence type="ECO:0000313" key="3">
    <source>
        <dbReference type="EMBL" id="KAF2185779.1"/>
    </source>
</evidence>
<dbReference type="EMBL" id="ML994632">
    <property type="protein sequence ID" value="KAF2185779.1"/>
    <property type="molecule type" value="Genomic_DNA"/>
</dbReference>
<organism evidence="3 4">
    <name type="scientific">Zopfia rhizophila CBS 207.26</name>
    <dbReference type="NCBI Taxonomy" id="1314779"/>
    <lineage>
        <taxon>Eukaryota</taxon>
        <taxon>Fungi</taxon>
        <taxon>Dikarya</taxon>
        <taxon>Ascomycota</taxon>
        <taxon>Pezizomycotina</taxon>
        <taxon>Dothideomycetes</taxon>
        <taxon>Dothideomycetes incertae sedis</taxon>
        <taxon>Zopfiaceae</taxon>
        <taxon>Zopfia</taxon>
    </lineage>
</organism>
<reference evidence="3" key="1">
    <citation type="journal article" date="2020" name="Stud. Mycol.">
        <title>101 Dothideomycetes genomes: a test case for predicting lifestyles and emergence of pathogens.</title>
        <authorList>
            <person name="Haridas S."/>
            <person name="Albert R."/>
            <person name="Binder M."/>
            <person name="Bloem J."/>
            <person name="Labutti K."/>
            <person name="Salamov A."/>
            <person name="Andreopoulos B."/>
            <person name="Baker S."/>
            <person name="Barry K."/>
            <person name="Bills G."/>
            <person name="Bluhm B."/>
            <person name="Cannon C."/>
            <person name="Castanera R."/>
            <person name="Culley D."/>
            <person name="Daum C."/>
            <person name="Ezra D."/>
            <person name="Gonzalez J."/>
            <person name="Henrissat B."/>
            <person name="Kuo A."/>
            <person name="Liang C."/>
            <person name="Lipzen A."/>
            <person name="Lutzoni F."/>
            <person name="Magnuson J."/>
            <person name="Mondo S."/>
            <person name="Nolan M."/>
            <person name="Ohm R."/>
            <person name="Pangilinan J."/>
            <person name="Park H.-J."/>
            <person name="Ramirez L."/>
            <person name="Alfaro M."/>
            <person name="Sun H."/>
            <person name="Tritt A."/>
            <person name="Yoshinaga Y."/>
            <person name="Zwiers L.-H."/>
            <person name="Turgeon B."/>
            <person name="Goodwin S."/>
            <person name="Spatafora J."/>
            <person name="Crous P."/>
            <person name="Grigoriev I."/>
        </authorList>
    </citation>
    <scope>NUCLEOTIDE SEQUENCE</scope>
    <source>
        <strain evidence="3">CBS 207.26</strain>
    </source>
</reference>
<name>A0A6A6E5D4_9PEZI</name>
<keyword evidence="1" id="KW-0472">Membrane</keyword>
<dbReference type="Proteomes" id="UP000800200">
    <property type="component" value="Unassembled WGS sequence"/>
</dbReference>
<dbReference type="Pfam" id="PF00561">
    <property type="entry name" value="Abhydrolase_1"/>
    <property type="match status" value="1"/>
</dbReference>
<keyword evidence="4" id="KW-1185">Reference proteome</keyword>
<dbReference type="PANTHER" id="PTHR37471">
    <property type="entry name" value="UNNAMED PRODUCT"/>
    <property type="match status" value="1"/>
</dbReference>
<sequence>MIGNSGPEQIFIHTCITLLQCIAPLSVGYSVVLILYPPNSFRLPYFLENCAIAETLFYFLFYLYRIYYIQRPAVHPPLPSAGKRRELVKRCFENIPDHEKYISKWFRDAPLHDVKRDNIKDFFRWAFFNTATPDPAHDSELEEYVKEFERRIGRDFQPGRGNVKCLRLTLDKSDTLHRSLIWYLCVFIVDNFTYFSMLFYKFRFHSTSSIHGLSVFPPRPQTLFGSRRSSAKDLTYWYRPHSSCSKFPVLFLHGIGIGLYPYVNFLAELNQQNKDADGEVGIIAVEILPISFRITRPTPAKDEMCKQLRTILQYHGFETVTLVSHSYGSFIATHLLQDPELSGQIASIIIVDPVSILLHLPDVAYNFTVRKPNRANEWQLWYFASKDVGVAHTLSRHFFWSENILWKEDFANRQVTIFLSERDLIVDTSRIREYLLGLEKSTESPECKSVHVNDQVAPVRCKLKRSPNVVWCTGLDHGQIFDSKTWRMHLVNEITQRRIVE</sequence>
<dbReference type="PANTHER" id="PTHR37471:SF1">
    <property type="entry name" value="AB HYDROLASE-1 DOMAIN-CONTAINING PROTEIN"/>
    <property type="match status" value="1"/>
</dbReference>
<dbReference type="InterPro" id="IPR029058">
    <property type="entry name" value="AB_hydrolase_fold"/>
</dbReference>
<dbReference type="SUPFAM" id="SSF53474">
    <property type="entry name" value="alpha/beta-Hydrolases"/>
    <property type="match status" value="1"/>
</dbReference>
<protein>
    <recommendedName>
        <fullName evidence="2">AB hydrolase-1 domain-containing protein</fullName>
    </recommendedName>
</protein>
<proteinExistence type="predicted"/>